<keyword evidence="2" id="KW-1185">Reference proteome</keyword>
<feature type="non-terminal residue" evidence="1">
    <location>
        <position position="1"/>
    </location>
</feature>
<proteinExistence type="predicted"/>
<protein>
    <submittedName>
        <fullName evidence="1">Uncharacterized protein</fullName>
    </submittedName>
</protein>
<evidence type="ECO:0000313" key="2">
    <source>
        <dbReference type="Proteomes" id="UP000827092"/>
    </source>
</evidence>
<accession>A0AAV6TQ79</accession>
<dbReference type="Gene3D" id="3.40.50.1820">
    <property type="entry name" value="alpha/beta hydrolase"/>
    <property type="match status" value="1"/>
</dbReference>
<name>A0AAV6TQ79_9ARAC</name>
<dbReference type="AlphaFoldDB" id="A0AAV6TQ79"/>
<gene>
    <name evidence="1" type="ORF">JTE90_012433</name>
</gene>
<dbReference type="EMBL" id="JAFNEN010001638">
    <property type="protein sequence ID" value="KAG8173570.1"/>
    <property type="molecule type" value="Genomic_DNA"/>
</dbReference>
<evidence type="ECO:0000313" key="1">
    <source>
        <dbReference type="EMBL" id="KAG8173570.1"/>
    </source>
</evidence>
<dbReference type="InterPro" id="IPR029058">
    <property type="entry name" value="AB_hydrolase_fold"/>
</dbReference>
<comment type="caution">
    <text evidence="1">The sequence shown here is derived from an EMBL/GenBank/DDBJ whole genome shotgun (WGS) entry which is preliminary data.</text>
</comment>
<organism evidence="1 2">
    <name type="scientific">Oedothorax gibbosus</name>
    <dbReference type="NCBI Taxonomy" id="931172"/>
    <lineage>
        <taxon>Eukaryota</taxon>
        <taxon>Metazoa</taxon>
        <taxon>Ecdysozoa</taxon>
        <taxon>Arthropoda</taxon>
        <taxon>Chelicerata</taxon>
        <taxon>Arachnida</taxon>
        <taxon>Araneae</taxon>
        <taxon>Araneomorphae</taxon>
        <taxon>Entelegynae</taxon>
        <taxon>Araneoidea</taxon>
        <taxon>Linyphiidae</taxon>
        <taxon>Erigoninae</taxon>
        <taxon>Oedothorax</taxon>
    </lineage>
</organism>
<reference evidence="1 2" key="1">
    <citation type="journal article" date="2022" name="Nat. Ecol. Evol.">
        <title>A masculinizing supergene underlies an exaggerated male reproductive morph in a spider.</title>
        <authorList>
            <person name="Hendrickx F."/>
            <person name="De Corte Z."/>
            <person name="Sonet G."/>
            <person name="Van Belleghem S.M."/>
            <person name="Kostlbacher S."/>
            <person name="Vangestel C."/>
        </authorList>
    </citation>
    <scope>NUCLEOTIDE SEQUENCE [LARGE SCALE GENOMIC DNA]</scope>
    <source>
        <strain evidence="1">W744_W776</strain>
    </source>
</reference>
<dbReference type="Proteomes" id="UP000827092">
    <property type="component" value="Unassembled WGS sequence"/>
</dbReference>
<sequence length="143" mass="16393">LLKKFPRSVADELLGDLDPKPTAGNRKKVAEAIGDAFFSCPMVHYMKERVTFGWSFRKSYSIVFLYLLEKKVYPPYNPWAPWMGSVGFNNVQVDFLHPDGQLTLGNQTYKFTEEQSKQAQVLNNIKDQFQKLINGNKKGQVQS</sequence>